<dbReference type="InterPro" id="IPR050900">
    <property type="entry name" value="Transposase_IS3/IS150/IS904"/>
</dbReference>
<dbReference type="GO" id="GO:0015074">
    <property type="term" value="P:DNA integration"/>
    <property type="evidence" value="ECO:0007669"/>
    <property type="project" value="InterPro"/>
</dbReference>
<dbReference type="AlphaFoldDB" id="A0A4R6TAB5"/>
<dbReference type="PANTHER" id="PTHR46889:SF5">
    <property type="entry name" value="INTEGRASE PROTEIN"/>
    <property type="match status" value="1"/>
</dbReference>
<dbReference type="Pfam" id="PF00665">
    <property type="entry name" value="rve"/>
    <property type="match status" value="1"/>
</dbReference>
<dbReference type="PANTHER" id="PTHR46889">
    <property type="entry name" value="TRANSPOSASE INSF FOR INSERTION SEQUENCE IS3B-RELATED"/>
    <property type="match status" value="1"/>
</dbReference>
<sequence>MNELYRVLETTKQNVHQWVRRQQSKEVHQEQLCELISQLRVDHPRMGGKNLYKKISPSFMGRDRFLGWYRESGFMLAPKRNFRRTTDSSGVIRFPNLMEGMELTHVNQAWVSDITYYELNGKFAYLTLIMDAYSRKIKGYQISKTLRAEDTTVPALRMALKCLPKGAKPIFHSDGGGQYYCKQFIALTHKQFQNSMGKTAYENPKAERLNRTIKNDYLYGYHPVTFKELENKAAKAVKMYNQEKPHQSLGGLTPDHFEQNQILTKTNFKTVNSI</sequence>
<evidence type="ECO:0000313" key="3">
    <source>
        <dbReference type="Proteomes" id="UP000294535"/>
    </source>
</evidence>
<dbReference type="InterPro" id="IPR036397">
    <property type="entry name" value="RNaseH_sf"/>
</dbReference>
<dbReference type="RefSeq" id="WP_133551437.1">
    <property type="nucleotide sequence ID" value="NZ_SNYF01000002.1"/>
</dbReference>
<dbReference type="InterPro" id="IPR001584">
    <property type="entry name" value="Integrase_cat-core"/>
</dbReference>
<dbReference type="PROSITE" id="PS50994">
    <property type="entry name" value="INTEGRASE"/>
    <property type="match status" value="1"/>
</dbReference>
<accession>A0A4R6TAB5</accession>
<dbReference type="NCBIfam" id="NF033516">
    <property type="entry name" value="transpos_IS3"/>
    <property type="match status" value="1"/>
</dbReference>
<evidence type="ECO:0000259" key="1">
    <source>
        <dbReference type="PROSITE" id="PS50994"/>
    </source>
</evidence>
<dbReference type="Proteomes" id="UP000294535">
    <property type="component" value="Unassembled WGS sequence"/>
</dbReference>
<dbReference type="SUPFAM" id="SSF53098">
    <property type="entry name" value="Ribonuclease H-like"/>
    <property type="match status" value="1"/>
</dbReference>
<organism evidence="2 3">
    <name type="scientific">Algoriphagus boseongensis</name>
    <dbReference type="NCBI Taxonomy" id="1442587"/>
    <lineage>
        <taxon>Bacteria</taxon>
        <taxon>Pseudomonadati</taxon>
        <taxon>Bacteroidota</taxon>
        <taxon>Cytophagia</taxon>
        <taxon>Cytophagales</taxon>
        <taxon>Cyclobacteriaceae</taxon>
        <taxon>Algoriphagus</taxon>
    </lineage>
</organism>
<dbReference type="GO" id="GO:0003676">
    <property type="term" value="F:nucleic acid binding"/>
    <property type="evidence" value="ECO:0007669"/>
    <property type="project" value="InterPro"/>
</dbReference>
<gene>
    <name evidence="2" type="ORF">DFQ04_0005</name>
</gene>
<keyword evidence="3" id="KW-1185">Reference proteome</keyword>
<dbReference type="Pfam" id="PF13683">
    <property type="entry name" value="rve_3"/>
    <property type="match status" value="1"/>
</dbReference>
<comment type="caution">
    <text evidence="2">The sequence shown here is derived from an EMBL/GenBank/DDBJ whole genome shotgun (WGS) entry which is preliminary data.</text>
</comment>
<name>A0A4R6TAB5_9BACT</name>
<evidence type="ECO:0000313" key="2">
    <source>
        <dbReference type="EMBL" id="TDQ20128.1"/>
    </source>
</evidence>
<dbReference type="InterPro" id="IPR048020">
    <property type="entry name" value="Transpos_IS3"/>
</dbReference>
<dbReference type="Gene3D" id="3.30.420.10">
    <property type="entry name" value="Ribonuclease H-like superfamily/Ribonuclease H"/>
    <property type="match status" value="1"/>
</dbReference>
<dbReference type="OrthoDB" id="936265at2"/>
<proteinExistence type="predicted"/>
<protein>
    <submittedName>
        <fullName evidence="2">Transposase InsO family protein</fullName>
    </submittedName>
</protein>
<dbReference type="InterPro" id="IPR012337">
    <property type="entry name" value="RNaseH-like_sf"/>
</dbReference>
<feature type="domain" description="Integrase catalytic" evidence="1">
    <location>
        <begin position="101"/>
        <end position="262"/>
    </location>
</feature>
<reference evidence="2 3" key="1">
    <citation type="submission" date="2019-03" db="EMBL/GenBank/DDBJ databases">
        <title>Genomic Encyclopedia of Type Strains, Phase III (KMG-III): the genomes of soil and plant-associated and newly described type strains.</title>
        <authorList>
            <person name="Whitman W."/>
        </authorList>
    </citation>
    <scope>NUCLEOTIDE SEQUENCE [LARGE SCALE GENOMIC DNA]</scope>
    <source>
        <strain evidence="2 3">CECT 8446</strain>
    </source>
</reference>
<dbReference type="EMBL" id="SNYF01000002">
    <property type="protein sequence ID" value="TDQ20128.1"/>
    <property type="molecule type" value="Genomic_DNA"/>
</dbReference>